<evidence type="ECO:0000256" key="3">
    <source>
        <dbReference type="ARBA" id="ARBA00022559"/>
    </source>
</evidence>
<keyword evidence="6" id="KW-0809">Transit peptide</keyword>
<dbReference type="EMBL" id="HBFK01043125">
    <property type="protein sequence ID" value="CAD8759636.1"/>
    <property type="molecule type" value="Transcribed_RNA"/>
</dbReference>
<evidence type="ECO:0000259" key="15">
    <source>
        <dbReference type="PROSITE" id="PS50873"/>
    </source>
</evidence>
<gene>
    <name evidence="17" type="ORF">HAND00432_LOCUS3759</name>
    <name evidence="16" type="ORF">HAND1043_LOCUS26150</name>
</gene>
<dbReference type="InterPro" id="IPR010255">
    <property type="entry name" value="Haem_peroxidase_sf"/>
</dbReference>
<dbReference type="InterPro" id="IPR002016">
    <property type="entry name" value="Haem_peroxidase"/>
</dbReference>
<evidence type="ECO:0000256" key="2">
    <source>
        <dbReference type="ARBA" id="ARBA00004569"/>
    </source>
</evidence>
<dbReference type="GO" id="GO:0005758">
    <property type="term" value="C:mitochondrial intermembrane space"/>
    <property type="evidence" value="ECO:0007669"/>
    <property type="project" value="UniProtKB-SubCell"/>
</dbReference>
<comment type="similarity">
    <text evidence="13">Belongs to the peroxidase family.</text>
</comment>
<keyword evidence="8" id="KW-0408">Iron</keyword>
<evidence type="ECO:0000256" key="9">
    <source>
        <dbReference type="ARBA" id="ARBA00023128"/>
    </source>
</evidence>
<dbReference type="GO" id="GO:0020037">
    <property type="term" value="F:heme binding"/>
    <property type="evidence" value="ECO:0007669"/>
    <property type="project" value="InterPro"/>
</dbReference>
<keyword evidence="3" id="KW-0575">Peroxidase</keyword>
<evidence type="ECO:0000256" key="11">
    <source>
        <dbReference type="ARBA" id="ARBA00040313"/>
    </source>
</evidence>
<evidence type="ECO:0000256" key="14">
    <source>
        <dbReference type="SAM" id="SignalP"/>
    </source>
</evidence>
<feature type="chain" id="PRO_5035585617" description="Cytochrome c peroxidase, mitochondrial" evidence="14">
    <location>
        <begin position="20"/>
        <end position="378"/>
    </location>
</feature>
<comment type="subcellular location">
    <subcellularLocation>
        <location evidence="2">Mitochondrion intermembrane space</location>
    </subcellularLocation>
    <subcellularLocation>
        <location evidence="1">Mitochondrion matrix</location>
    </subcellularLocation>
</comment>
<dbReference type="PRINTS" id="PR00458">
    <property type="entry name" value="PEROXIDASE"/>
</dbReference>
<dbReference type="InterPro" id="IPR002207">
    <property type="entry name" value="Peroxidase_I"/>
</dbReference>
<evidence type="ECO:0000256" key="7">
    <source>
        <dbReference type="ARBA" id="ARBA00023002"/>
    </source>
</evidence>
<dbReference type="GO" id="GO:0034599">
    <property type="term" value="P:cellular response to oxidative stress"/>
    <property type="evidence" value="ECO:0007669"/>
    <property type="project" value="InterPro"/>
</dbReference>
<dbReference type="EC" id="1.11.1.5" evidence="10"/>
<keyword evidence="4" id="KW-0349">Heme</keyword>
<dbReference type="GO" id="GO:0042744">
    <property type="term" value="P:hydrogen peroxide catabolic process"/>
    <property type="evidence" value="ECO:0007669"/>
    <property type="project" value="TreeGrafter"/>
</dbReference>
<name>A0A6U4HV54_HEMAN</name>
<feature type="signal peptide" evidence="14">
    <location>
        <begin position="1"/>
        <end position="19"/>
    </location>
</feature>
<evidence type="ECO:0000256" key="8">
    <source>
        <dbReference type="ARBA" id="ARBA00023004"/>
    </source>
</evidence>
<evidence type="ECO:0000313" key="16">
    <source>
        <dbReference type="EMBL" id="CAD8759636.1"/>
    </source>
</evidence>
<dbReference type="Pfam" id="PF00141">
    <property type="entry name" value="peroxidase"/>
    <property type="match status" value="1"/>
</dbReference>
<proteinExistence type="inferred from homology"/>
<dbReference type="Gene3D" id="1.10.420.10">
    <property type="entry name" value="Peroxidase, domain 2"/>
    <property type="match status" value="1"/>
</dbReference>
<dbReference type="PRINTS" id="PR00459">
    <property type="entry name" value="ASPEROXIDASE"/>
</dbReference>
<keyword evidence="5" id="KW-0479">Metal-binding</keyword>
<organism evidence="16">
    <name type="scientific">Hemiselmis andersenii</name>
    <name type="common">Cryptophyte alga</name>
    <dbReference type="NCBI Taxonomy" id="464988"/>
    <lineage>
        <taxon>Eukaryota</taxon>
        <taxon>Cryptophyceae</taxon>
        <taxon>Cryptomonadales</taxon>
        <taxon>Hemiselmidaceae</taxon>
        <taxon>Hemiselmis</taxon>
    </lineage>
</organism>
<evidence type="ECO:0000256" key="12">
    <source>
        <dbReference type="ARBA" id="ARBA00049265"/>
    </source>
</evidence>
<dbReference type="GO" id="GO:0004130">
    <property type="term" value="F:cytochrome-c peroxidase activity"/>
    <property type="evidence" value="ECO:0007669"/>
    <property type="project" value="UniProtKB-EC"/>
</dbReference>
<dbReference type="PANTHER" id="PTHR31356">
    <property type="entry name" value="THYLAKOID LUMENAL 29 KDA PROTEIN, CHLOROPLASTIC-RELATED"/>
    <property type="match status" value="1"/>
</dbReference>
<evidence type="ECO:0000256" key="13">
    <source>
        <dbReference type="RuleBase" id="RU004241"/>
    </source>
</evidence>
<dbReference type="Gene3D" id="1.10.520.10">
    <property type="match status" value="1"/>
</dbReference>
<dbReference type="GO" id="GO:0000302">
    <property type="term" value="P:response to reactive oxygen species"/>
    <property type="evidence" value="ECO:0007669"/>
    <property type="project" value="TreeGrafter"/>
</dbReference>
<accession>A0A6U4HV54</accession>
<dbReference type="GO" id="GO:0046872">
    <property type="term" value="F:metal ion binding"/>
    <property type="evidence" value="ECO:0007669"/>
    <property type="project" value="UniProtKB-KW"/>
</dbReference>
<evidence type="ECO:0000256" key="6">
    <source>
        <dbReference type="ARBA" id="ARBA00022946"/>
    </source>
</evidence>
<dbReference type="EMBL" id="HBFX01006127">
    <property type="protein sequence ID" value="CAD8949241.1"/>
    <property type="molecule type" value="Transcribed_RNA"/>
</dbReference>
<reference evidence="16" key="1">
    <citation type="submission" date="2021-01" db="EMBL/GenBank/DDBJ databases">
        <authorList>
            <person name="Corre E."/>
            <person name="Pelletier E."/>
            <person name="Niang G."/>
            <person name="Scheremetjew M."/>
            <person name="Finn R."/>
            <person name="Kale V."/>
            <person name="Holt S."/>
            <person name="Cochrane G."/>
            <person name="Meng A."/>
            <person name="Brown T."/>
            <person name="Cohen L."/>
        </authorList>
    </citation>
    <scope>NUCLEOTIDE SEQUENCE</scope>
    <source>
        <strain evidence="16">CCMP441</strain>
        <strain evidence="17">CCMP644</strain>
    </source>
</reference>
<sequence length="378" mass="42484">MKRRFVLSTLLVAQGVVAASSFFASPLVSPPLGGFRDCVMSLSERHPPPLDRRGLLLLGTAALVLPSQPPPASASDIQQALNQARMEKALATRRLERFGRGETRLSEPVRREIEDFVMEDTWRAPTLVRLAFHSSGTYDKKSGTGGSQKGTIHYDRELNQADNKGLKNVVKALDKIKSNHDISRADLYTLAGVHAIEMMGGPVVPWRWGRVDATAPRETIKEGRLPQPDMGDTPKTAAHIRQVFERMGFNDQEMVALIGAHTAGECKKDNSGYEGPWTPTEVRFDNLYYTFLRKWKYKRDNRLTGRGGKMQFEVEGMNDDFMMLPADIVFRDDPKFRVYVDAYAEDEALWFRDFSAAFQKLTELGTRDLKEDSVVAPS</sequence>
<protein>
    <recommendedName>
        <fullName evidence="11">Cytochrome c peroxidase, mitochondrial</fullName>
        <ecNumber evidence="10">1.11.1.5</ecNumber>
    </recommendedName>
</protein>
<dbReference type="InterPro" id="IPR044831">
    <property type="entry name" value="Ccp1-like"/>
</dbReference>
<comment type="catalytic activity">
    <reaction evidence="12">
        <text>2 Fe(II)-[cytochrome c] + H2O2 + 2 H(+) = 2 Fe(III)-[cytochrome c] + 2 H2O</text>
        <dbReference type="Rhea" id="RHEA:16581"/>
        <dbReference type="Rhea" id="RHEA-COMP:10350"/>
        <dbReference type="Rhea" id="RHEA-COMP:14399"/>
        <dbReference type="ChEBI" id="CHEBI:15377"/>
        <dbReference type="ChEBI" id="CHEBI:15378"/>
        <dbReference type="ChEBI" id="CHEBI:16240"/>
        <dbReference type="ChEBI" id="CHEBI:29033"/>
        <dbReference type="ChEBI" id="CHEBI:29034"/>
        <dbReference type="EC" id="1.11.1.5"/>
    </reaction>
</comment>
<keyword evidence="9" id="KW-0496">Mitochondrion</keyword>
<dbReference type="SUPFAM" id="SSF48113">
    <property type="entry name" value="Heme-dependent peroxidases"/>
    <property type="match status" value="1"/>
</dbReference>
<dbReference type="PROSITE" id="PS50873">
    <property type="entry name" value="PEROXIDASE_4"/>
    <property type="match status" value="1"/>
</dbReference>
<dbReference type="AlphaFoldDB" id="A0A6U4HV54"/>
<evidence type="ECO:0000313" key="17">
    <source>
        <dbReference type="EMBL" id="CAD8949241.1"/>
    </source>
</evidence>
<evidence type="ECO:0000256" key="1">
    <source>
        <dbReference type="ARBA" id="ARBA00004305"/>
    </source>
</evidence>
<dbReference type="PANTHER" id="PTHR31356:SF58">
    <property type="entry name" value="CYTOCHROME C PEROXIDASE, MITOCHONDRIAL"/>
    <property type="match status" value="1"/>
</dbReference>
<evidence type="ECO:0000256" key="10">
    <source>
        <dbReference type="ARBA" id="ARBA00039063"/>
    </source>
</evidence>
<evidence type="ECO:0000256" key="4">
    <source>
        <dbReference type="ARBA" id="ARBA00022617"/>
    </source>
</evidence>
<keyword evidence="14" id="KW-0732">Signal</keyword>
<keyword evidence="7" id="KW-0560">Oxidoreductase</keyword>
<dbReference type="GO" id="GO:0005759">
    <property type="term" value="C:mitochondrial matrix"/>
    <property type="evidence" value="ECO:0007669"/>
    <property type="project" value="UniProtKB-SubCell"/>
</dbReference>
<evidence type="ECO:0000256" key="5">
    <source>
        <dbReference type="ARBA" id="ARBA00022723"/>
    </source>
</evidence>
<dbReference type="InterPro" id="IPR019794">
    <property type="entry name" value="Peroxidases_AS"/>
</dbReference>
<dbReference type="PROSITE" id="PS00436">
    <property type="entry name" value="PEROXIDASE_2"/>
    <property type="match status" value="1"/>
</dbReference>
<feature type="domain" description="Plant heme peroxidase family profile" evidence="15">
    <location>
        <begin position="109"/>
        <end position="378"/>
    </location>
</feature>